<dbReference type="RefSeq" id="WP_189134941.1">
    <property type="nucleotide sequence ID" value="NZ_BMMS01000034.1"/>
</dbReference>
<proteinExistence type="predicted"/>
<reference evidence="1" key="1">
    <citation type="journal article" date="2014" name="Int. J. Syst. Evol. Microbiol.">
        <title>Complete genome sequence of Corynebacterium casei LMG S-19264T (=DSM 44701T), isolated from a smear-ripened cheese.</title>
        <authorList>
            <consortium name="US DOE Joint Genome Institute (JGI-PGF)"/>
            <person name="Walter F."/>
            <person name="Albersmeier A."/>
            <person name="Kalinowski J."/>
            <person name="Ruckert C."/>
        </authorList>
    </citation>
    <scope>NUCLEOTIDE SEQUENCE</scope>
    <source>
        <strain evidence="1">CGMCC 4.7201</strain>
    </source>
</reference>
<evidence type="ECO:0000313" key="2">
    <source>
        <dbReference type="Proteomes" id="UP000641932"/>
    </source>
</evidence>
<dbReference type="EMBL" id="BMMS01000034">
    <property type="protein sequence ID" value="GGO97567.1"/>
    <property type="molecule type" value="Genomic_DNA"/>
</dbReference>
<dbReference type="AlphaFoldDB" id="A0A917ZXT1"/>
<sequence length="66" mass="7287">MLERGSPRRRSKIRTAIELVVLMVHDANADAVRLYEKLGTDRHTTGVAVPTATATPRTAVRPLGHR</sequence>
<dbReference type="Proteomes" id="UP000641932">
    <property type="component" value="Unassembled WGS sequence"/>
</dbReference>
<protein>
    <submittedName>
        <fullName evidence="1">Uncharacterized protein</fullName>
    </submittedName>
</protein>
<reference evidence="1" key="2">
    <citation type="submission" date="2020-09" db="EMBL/GenBank/DDBJ databases">
        <authorList>
            <person name="Sun Q."/>
            <person name="Zhou Y."/>
        </authorList>
    </citation>
    <scope>NUCLEOTIDE SEQUENCE</scope>
    <source>
        <strain evidence="1">CGMCC 4.7201</strain>
    </source>
</reference>
<evidence type="ECO:0000313" key="1">
    <source>
        <dbReference type="EMBL" id="GGO97567.1"/>
    </source>
</evidence>
<keyword evidence="2" id="KW-1185">Reference proteome</keyword>
<organism evidence="1 2">
    <name type="scientific">Wenjunlia tyrosinilytica</name>
    <dbReference type="NCBI Taxonomy" id="1544741"/>
    <lineage>
        <taxon>Bacteria</taxon>
        <taxon>Bacillati</taxon>
        <taxon>Actinomycetota</taxon>
        <taxon>Actinomycetes</taxon>
        <taxon>Kitasatosporales</taxon>
        <taxon>Streptomycetaceae</taxon>
        <taxon>Wenjunlia</taxon>
    </lineage>
</organism>
<accession>A0A917ZXT1</accession>
<name>A0A917ZXT1_9ACTN</name>
<gene>
    <name evidence="1" type="ORF">GCM10012280_59670</name>
</gene>
<comment type="caution">
    <text evidence="1">The sequence shown here is derived from an EMBL/GenBank/DDBJ whole genome shotgun (WGS) entry which is preliminary data.</text>
</comment>